<keyword evidence="7" id="KW-0812">Transmembrane</keyword>
<dbReference type="CDD" id="cd07984">
    <property type="entry name" value="LPLAT_LABLAT-like"/>
    <property type="match status" value="1"/>
</dbReference>
<dbReference type="EMBL" id="QNRH01000004">
    <property type="protein sequence ID" value="RBO95121.1"/>
    <property type="molecule type" value="Genomic_DNA"/>
</dbReference>
<dbReference type="GO" id="GO:0009247">
    <property type="term" value="P:glycolipid biosynthetic process"/>
    <property type="evidence" value="ECO:0007669"/>
    <property type="project" value="UniProtKB-ARBA"/>
</dbReference>
<evidence type="ECO:0000256" key="1">
    <source>
        <dbReference type="ARBA" id="ARBA00004533"/>
    </source>
</evidence>
<reference evidence="8 9" key="1">
    <citation type="submission" date="2018-06" db="EMBL/GenBank/DDBJ databases">
        <title>Genomic Encyclopedia of Type Strains, Phase IV (KMG-IV): sequencing the most valuable type-strain genomes for metagenomic binning, comparative biology and taxonomic classification.</title>
        <authorList>
            <person name="Goeker M."/>
        </authorList>
    </citation>
    <scope>NUCLEOTIDE SEQUENCE [LARGE SCALE GENOMIC DNA]</scope>
    <source>
        <strain evidence="8 9">DSM 25619</strain>
    </source>
</reference>
<comment type="subcellular location">
    <subcellularLocation>
        <location evidence="1">Cell inner membrane</location>
    </subcellularLocation>
</comment>
<dbReference type="Proteomes" id="UP000252893">
    <property type="component" value="Unassembled WGS sequence"/>
</dbReference>
<dbReference type="NCBIfam" id="NF005120">
    <property type="entry name" value="PRK06553.1"/>
    <property type="match status" value="1"/>
</dbReference>
<evidence type="ECO:0000256" key="2">
    <source>
        <dbReference type="ARBA" id="ARBA00022475"/>
    </source>
</evidence>
<keyword evidence="4 8" id="KW-0808">Transferase</keyword>
<dbReference type="Pfam" id="PF03279">
    <property type="entry name" value="Lip_A_acyltrans"/>
    <property type="match status" value="1"/>
</dbReference>
<keyword evidence="7" id="KW-1133">Transmembrane helix</keyword>
<comment type="caution">
    <text evidence="8">The sequence shown here is derived from an EMBL/GenBank/DDBJ whole genome shotgun (WGS) entry which is preliminary data.</text>
</comment>
<keyword evidence="2" id="KW-1003">Cell membrane</keyword>
<evidence type="ECO:0000256" key="5">
    <source>
        <dbReference type="ARBA" id="ARBA00023136"/>
    </source>
</evidence>
<evidence type="ECO:0000313" key="9">
    <source>
        <dbReference type="Proteomes" id="UP000252893"/>
    </source>
</evidence>
<keyword evidence="9" id="KW-1185">Reference proteome</keyword>
<evidence type="ECO:0000313" key="8">
    <source>
        <dbReference type="EMBL" id="RBO95121.1"/>
    </source>
</evidence>
<dbReference type="GO" id="GO:0005886">
    <property type="term" value="C:plasma membrane"/>
    <property type="evidence" value="ECO:0007669"/>
    <property type="project" value="UniProtKB-SubCell"/>
</dbReference>
<keyword evidence="5 7" id="KW-0472">Membrane</keyword>
<evidence type="ECO:0000256" key="6">
    <source>
        <dbReference type="ARBA" id="ARBA00023315"/>
    </source>
</evidence>
<protein>
    <submittedName>
        <fullName evidence="8">KDO2-lipid IV(A) lauroyltransferase</fullName>
    </submittedName>
</protein>
<organism evidence="8 9">
    <name type="scientific">Pseudochrobactrum asaccharolyticum</name>
    <dbReference type="NCBI Taxonomy" id="354351"/>
    <lineage>
        <taxon>Bacteria</taxon>
        <taxon>Pseudomonadati</taxon>
        <taxon>Pseudomonadota</taxon>
        <taxon>Alphaproteobacteria</taxon>
        <taxon>Hyphomicrobiales</taxon>
        <taxon>Brucellaceae</taxon>
        <taxon>Pseudochrobactrum</taxon>
    </lineage>
</organism>
<evidence type="ECO:0000256" key="3">
    <source>
        <dbReference type="ARBA" id="ARBA00022519"/>
    </source>
</evidence>
<proteinExistence type="predicted"/>
<dbReference type="InterPro" id="IPR004960">
    <property type="entry name" value="LipA_acyltrans"/>
</dbReference>
<evidence type="ECO:0000256" key="7">
    <source>
        <dbReference type="SAM" id="Phobius"/>
    </source>
</evidence>
<dbReference type="PANTHER" id="PTHR30606">
    <property type="entry name" value="LIPID A BIOSYNTHESIS LAUROYL ACYLTRANSFERASE"/>
    <property type="match status" value="1"/>
</dbReference>
<dbReference type="GO" id="GO:0016746">
    <property type="term" value="F:acyltransferase activity"/>
    <property type="evidence" value="ECO:0007669"/>
    <property type="project" value="UniProtKB-KW"/>
</dbReference>
<gene>
    <name evidence="8" type="ORF">DFR47_104490</name>
</gene>
<dbReference type="PANTHER" id="PTHR30606:SF9">
    <property type="entry name" value="LIPID A BIOSYNTHESIS LAUROYLTRANSFERASE"/>
    <property type="match status" value="1"/>
</dbReference>
<name>A0A366DYD5_9HYPH</name>
<dbReference type="AlphaFoldDB" id="A0A366DYD5"/>
<keyword evidence="3" id="KW-0997">Cell inner membrane</keyword>
<keyword evidence="6" id="KW-0012">Acyltransferase</keyword>
<evidence type="ECO:0000256" key="4">
    <source>
        <dbReference type="ARBA" id="ARBA00022679"/>
    </source>
</evidence>
<sequence length="307" mass="35110">MFKLKLLAFKYWQKLKIANYWLWAQAVFILLAFLRLLPAKAAIRFSAWVARKIGPLSSRHKVATRNLANAYPEKSPQEIEEIALEMWDSMARLLAEYVFLDAIFDFDPDAKEKGLIEVEGEEIFRRLLDEKKPHIFFTAHTGNFELLPICAATFGLNVTALFRPPNNPFIARKVLKARRTNMGHLVPSKAGAAWSLAAVLGQDDNVGMLVDQKFARGVPSTFFNQPVKTNPLLAKLARQYDCDVYPARCIRLPGGRYRLELSERMELPRDASGQVDIAATAQLLNDTVEGWVREYPGQWMWFHKRWG</sequence>
<accession>A0A366DYD5</accession>
<feature type="transmembrane region" description="Helical" evidence="7">
    <location>
        <begin position="20"/>
        <end position="37"/>
    </location>
</feature>